<dbReference type="OrthoDB" id="111944at2"/>
<reference evidence="1 2" key="1">
    <citation type="journal article" date="2019" name="Syst. Appl. Microbiol.">
        <title>Microvirga tunisiensis sp. nov., a root nodule symbiotic bacterium isolated from Lupinus micranthus and L. luteus grown in Northern Tunisia.</title>
        <authorList>
            <person name="Msaddak A."/>
            <person name="Rejili M."/>
            <person name="Duran D."/>
            <person name="Mars M."/>
            <person name="Palacios J.M."/>
            <person name="Ruiz-Argueso T."/>
            <person name="Rey L."/>
            <person name="Imperial J."/>
        </authorList>
    </citation>
    <scope>NUCLEOTIDE SEQUENCE [LARGE SCALE GENOMIC DNA]</scope>
    <source>
        <strain evidence="1 2">Lmie10</strain>
    </source>
</reference>
<protein>
    <recommendedName>
        <fullName evidence="3">DUF2384 domain-containing protein</fullName>
    </recommendedName>
</protein>
<dbReference type="Proteomes" id="UP000403266">
    <property type="component" value="Unassembled WGS sequence"/>
</dbReference>
<evidence type="ECO:0000313" key="1">
    <source>
        <dbReference type="EMBL" id="MPR25250.1"/>
    </source>
</evidence>
<dbReference type="AlphaFoldDB" id="A0A5N7MF03"/>
<evidence type="ECO:0008006" key="3">
    <source>
        <dbReference type="Google" id="ProtNLM"/>
    </source>
</evidence>
<dbReference type="RefSeq" id="WP_152710753.1">
    <property type="nucleotide sequence ID" value="NZ_VOSJ01000006.1"/>
</dbReference>
<dbReference type="EMBL" id="VOSK01000019">
    <property type="protein sequence ID" value="MPR25250.1"/>
    <property type="molecule type" value="Genomic_DNA"/>
</dbReference>
<organism evidence="1 2">
    <name type="scientific">Microvirga tunisiensis</name>
    <dbReference type="NCBI Taxonomy" id="2108360"/>
    <lineage>
        <taxon>Bacteria</taxon>
        <taxon>Pseudomonadati</taxon>
        <taxon>Pseudomonadota</taxon>
        <taxon>Alphaproteobacteria</taxon>
        <taxon>Hyphomicrobiales</taxon>
        <taxon>Methylobacteriaceae</taxon>
        <taxon>Microvirga</taxon>
    </lineage>
</organism>
<comment type="caution">
    <text evidence="1">The sequence shown here is derived from an EMBL/GenBank/DDBJ whole genome shotgun (WGS) entry which is preliminary data.</text>
</comment>
<sequence>MTEDPMPEKPGHIAQTEHFLTGRRPAAEHEYVARIGHILTGRSLPTTDELLRLYPWFSGSIYLDAGEWAAHQITRLNGTRVPDLQVLRAFEMLLDAVKHKQAEALDGAAFLLTRALPKDDRDGRLRCLIYRASLGTWMSQVAVAENAAAALVAAAERAGKGEEPGLADRTLAWSALGWLAALASRDEFEPLAAARPKPLALPADTAQAYGRMVVEWLEEEAPDPDVHKRELIRKAGGGLGEELAANWLDMPVDDLRRYADAGDVLAVNFGGRTIYPGFQLKNAMSVLTMREILSLLPIRDPWTRLEWFVTPDESLGLKSPIEAMQSGRPREVVALARSLKENPPT</sequence>
<gene>
    <name evidence="1" type="ORF">FS320_08375</name>
</gene>
<accession>A0A5N7MF03</accession>
<proteinExistence type="predicted"/>
<name>A0A5N7MF03_9HYPH</name>
<keyword evidence="2" id="KW-1185">Reference proteome</keyword>
<evidence type="ECO:0000313" key="2">
    <source>
        <dbReference type="Proteomes" id="UP000403266"/>
    </source>
</evidence>